<keyword evidence="3" id="KW-1185">Reference proteome</keyword>
<sequence>MSLNNIDNCPSCGKVFVKALRPVCNECHREVEKKFNTVYTFIKKRENRMASLEEVHEGTEVEKDLIVHFIREGRIHLAQFPNLGYPCEKCGSFIREGRICKECRSEIRSGLDQIDREKSFEDRKKQTERSKVTTYHSLNQRLNRK</sequence>
<protein>
    <submittedName>
        <fullName evidence="2">Uncharacterized protein</fullName>
    </submittedName>
</protein>
<organism evidence="2 3">
    <name type="scientific">Evansella alkalicola</name>
    <dbReference type="NCBI Taxonomy" id="745819"/>
    <lineage>
        <taxon>Bacteria</taxon>
        <taxon>Bacillati</taxon>
        <taxon>Bacillota</taxon>
        <taxon>Bacilli</taxon>
        <taxon>Bacillales</taxon>
        <taxon>Bacillaceae</taxon>
        <taxon>Evansella</taxon>
    </lineage>
</organism>
<feature type="compositionally biased region" description="Polar residues" evidence="1">
    <location>
        <begin position="132"/>
        <end position="145"/>
    </location>
</feature>
<name>A0ABS6JU03_9BACI</name>
<dbReference type="EMBL" id="JAHQCR010000043">
    <property type="protein sequence ID" value="MBU9721732.1"/>
    <property type="molecule type" value="Genomic_DNA"/>
</dbReference>
<feature type="region of interest" description="Disordered" evidence="1">
    <location>
        <begin position="118"/>
        <end position="145"/>
    </location>
</feature>
<evidence type="ECO:0000313" key="3">
    <source>
        <dbReference type="Proteomes" id="UP000790580"/>
    </source>
</evidence>
<gene>
    <name evidence="2" type="ORF">KS407_09790</name>
</gene>
<comment type="caution">
    <text evidence="2">The sequence shown here is derived from an EMBL/GenBank/DDBJ whole genome shotgun (WGS) entry which is preliminary data.</text>
</comment>
<dbReference type="Proteomes" id="UP000790580">
    <property type="component" value="Unassembled WGS sequence"/>
</dbReference>
<feature type="compositionally biased region" description="Basic and acidic residues" evidence="1">
    <location>
        <begin position="118"/>
        <end position="131"/>
    </location>
</feature>
<reference evidence="2 3" key="1">
    <citation type="submission" date="2021-06" db="EMBL/GenBank/DDBJ databases">
        <title>Bacillus sp. RD4P76, an endophyte from a halophyte.</title>
        <authorList>
            <person name="Sun J.-Q."/>
        </authorList>
    </citation>
    <scope>NUCLEOTIDE SEQUENCE [LARGE SCALE GENOMIC DNA]</scope>
    <source>
        <strain evidence="2 3">JCM 17098</strain>
    </source>
</reference>
<dbReference type="NCBIfam" id="TIGR03826">
    <property type="entry name" value="YvyF"/>
    <property type="match status" value="1"/>
</dbReference>
<proteinExistence type="predicted"/>
<accession>A0ABS6JU03</accession>
<evidence type="ECO:0000313" key="2">
    <source>
        <dbReference type="EMBL" id="MBU9721732.1"/>
    </source>
</evidence>
<dbReference type="RefSeq" id="WP_088076531.1">
    <property type="nucleotide sequence ID" value="NZ_JAHQCR010000043.1"/>
</dbReference>
<evidence type="ECO:0000256" key="1">
    <source>
        <dbReference type="SAM" id="MobiDB-lite"/>
    </source>
</evidence>
<dbReference type="InterPro" id="IPR022258">
    <property type="entry name" value="Flagellar_operon_YvyF"/>
</dbReference>